<dbReference type="GO" id="GO:0008939">
    <property type="term" value="F:nicotinate-nucleotide-dimethylbenzimidazole phosphoribosyltransferase activity"/>
    <property type="evidence" value="ECO:0007669"/>
    <property type="project" value="InterPro"/>
</dbReference>
<dbReference type="Proteomes" id="UP000516320">
    <property type="component" value="Chromosome"/>
</dbReference>
<accession>A0A7H0SPW3</accession>
<dbReference type="SUPFAM" id="SSF52733">
    <property type="entry name" value="Nicotinate mononucleotide:5,6-dimethylbenzimidazole phosphoribosyltransferase (CobT)"/>
    <property type="match status" value="1"/>
</dbReference>
<organism evidence="1 2">
    <name type="scientific">Corynebacterium poyangense</name>
    <dbReference type="NCBI Taxonomy" id="2684405"/>
    <lineage>
        <taxon>Bacteria</taxon>
        <taxon>Bacillati</taxon>
        <taxon>Actinomycetota</taxon>
        <taxon>Actinomycetes</taxon>
        <taxon>Mycobacteriales</taxon>
        <taxon>Corynebacteriaceae</taxon>
        <taxon>Corynebacterium</taxon>
    </lineage>
</organism>
<dbReference type="InterPro" id="IPR003200">
    <property type="entry name" value="Nict_dMeBzImd_PRibTrfase"/>
</dbReference>
<dbReference type="PANTHER" id="PTHR43463:SF1">
    <property type="entry name" value="NICOTINATE-NUCLEOTIDE--DIMETHYLBENZIMIDAZOLE PHOSPHORIBOSYLTRANSFERASE"/>
    <property type="match status" value="1"/>
</dbReference>
<dbReference type="AlphaFoldDB" id="A0A7H0SPW3"/>
<sequence length="338" mass="36590">MSDLEFPRIPELDSSAMTATAEALRHRPRRLGHLGFLSQALTWWAGCTSAIPLNLIQHPALVVFAGATDIEPQQVSDQPAGSVNESLAELESGAGPYQLLRGDTQLEVVDLQDHPVPDFTRADTLGPHNFSDFFRRGQDQADALIDSGCDLLIPGSVGESDLAVAATLIGALSRREPVSLFRLGDDPELWKRRVEVSRNALYRVFSKGLRATQRPPATTQAQWAKYLCEKLGSATTAALSGFFCQTAARRTPVLFDGPHCATAALIAERLCPGTRLWLQLAQSSAEPMMESVAEELELQPLMITGTDLPEGAASLMALPQLQAGISLVRGDRIDQPQV</sequence>
<dbReference type="Pfam" id="PF02277">
    <property type="entry name" value="DBI_PRT"/>
    <property type="match status" value="1"/>
</dbReference>
<proteinExistence type="predicted"/>
<dbReference type="EMBL" id="CP046884">
    <property type="protein sequence ID" value="QNQ90588.1"/>
    <property type="molecule type" value="Genomic_DNA"/>
</dbReference>
<dbReference type="KEGG" id="cpoy:GP475_08005"/>
<keyword evidence="2" id="KW-1185">Reference proteome</keyword>
<name>A0A7H0SPW3_9CORY</name>
<protein>
    <submittedName>
        <fullName evidence="1">Uncharacterized protein</fullName>
    </submittedName>
</protein>
<evidence type="ECO:0000313" key="1">
    <source>
        <dbReference type="EMBL" id="QNQ90588.1"/>
    </source>
</evidence>
<dbReference type="RefSeq" id="WP_187973900.1">
    <property type="nucleotide sequence ID" value="NZ_CP046884.1"/>
</dbReference>
<dbReference type="Gene3D" id="3.40.50.10210">
    <property type="match status" value="1"/>
</dbReference>
<dbReference type="InterPro" id="IPR036087">
    <property type="entry name" value="Nict_dMeBzImd_PRibTrfase_sf"/>
</dbReference>
<reference evidence="1 2" key="1">
    <citation type="submission" date="2019-12" db="EMBL/GenBank/DDBJ databases">
        <title>Corynebacterium sp. nov., isolated from feces of the Anser Albifrons in China.</title>
        <authorList>
            <person name="Liu Q."/>
        </authorList>
    </citation>
    <scope>NUCLEOTIDE SEQUENCE [LARGE SCALE GENOMIC DNA]</scope>
    <source>
        <strain evidence="1 2">4H37-19</strain>
    </source>
</reference>
<evidence type="ECO:0000313" key="2">
    <source>
        <dbReference type="Proteomes" id="UP000516320"/>
    </source>
</evidence>
<dbReference type="PANTHER" id="PTHR43463">
    <property type="entry name" value="NICOTINATE-NUCLEOTIDE--DIMETHYLBENZIMIDAZOLE PHOSPHORIBOSYLTRANSFERASE"/>
    <property type="match status" value="1"/>
</dbReference>
<gene>
    <name evidence="1" type="ORF">GP475_08005</name>
</gene>